<proteinExistence type="predicted"/>
<dbReference type="InterPro" id="IPR002716">
    <property type="entry name" value="PIN_dom"/>
</dbReference>
<dbReference type="Proteomes" id="UP000306628">
    <property type="component" value="Unassembled WGS sequence"/>
</dbReference>
<keyword evidence="4" id="KW-0460">Magnesium</keyword>
<dbReference type="Gene3D" id="3.40.50.1010">
    <property type="entry name" value="5'-nuclease"/>
    <property type="match status" value="1"/>
</dbReference>
<dbReference type="SUPFAM" id="SSF88723">
    <property type="entry name" value="PIN domain-like"/>
    <property type="match status" value="1"/>
</dbReference>
<keyword evidence="2" id="KW-0479">Metal-binding</keyword>
<name>A0A5S4G3T9_9ACTN</name>
<accession>A0A5S4G3T9</accession>
<dbReference type="AlphaFoldDB" id="A0A5S4G3T9"/>
<dbReference type="Pfam" id="PF01850">
    <property type="entry name" value="PIN"/>
    <property type="match status" value="1"/>
</dbReference>
<dbReference type="GO" id="GO:0016787">
    <property type="term" value="F:hydrolase activity"/>
    <property type="evidence" value="ECO:0007669"/>
    <property type="project" value="UniProtKB-KW"/>
</dbReference>
<evidence type="ECO:0000259" key="6">
    <source>
        <dbReference type="Pfam" id="PF01850"/>
    </source>
</evidence>
<feature type="region of interest" description="Disordered" evidence="5">
    <location>
        <begin position="1"/>
        <end position="37"/>
    </location>
</feature>
<feature type="domain" description="PIN" evidence="6">
    <location>
        <begin position="40"/>
        <end position="150"/>
    </location>
</feature>
<dbReference type="EMBL" id="VCKX01000179">
    <property type="protein sequence ID" value="TMR27051.1"/>
    <property type="molecule type" value="Genomic_DNA"/>
</dbReference>
<evidence type="ECO:0000256" key="2">
    <source>
        <dbReference type="ARBA" id="ARBA00022723"/>
    </source>
</evidence>
<sequence>MAGEGSRRPGRPGRYGAGGQDDRSRGEPARPVSSHTPTPYIIDTGVLIEIARGDLGLITLMQTYDSRDQPLVVPTLALVGASLDVRSDEADDLLAGLDLLDAVTIAPLSGPEQAASLADVIARTGLGPWDAHVAAVADASVCPILTLDRGPWEGVSRALDEPLHFMVIADPDE</sequence>
<comment type="caution">
    <text evidence="7">The sequence shown here is derived from an EMBL/GenBank/DDBJ whole genome shotgun (WGS) entry which is preliminary data.</text>
</comment>
<evidence type="ECO:0000256" key="4">
    <source>
        <dbReference type="ARBA" id="ARBA00022842"/>
    </source>
</evidence>
<dbReference type="GO" id="GO:0046872">
    <property type="term" value="F:metal ion binding"/>
    <property type="evidence" value="ECO:0007669"/>
    <property type="project" value="UniProtKB-KW"/>
</dbReference>
<gene>
    <name evidence="7" type="ORF">ETD85_40530</name>
</gene>
<keyword evidence="1" id="KW-0540">Nuclease</keyword>
<organism evidence="7 8">
    <name type="scientific">Nonomuraea zeae</name>
    <dbReference type="NCBI Taxonomy" id="1642303"/>
    <lineage>
        <taxon>Bacteria</taxon>
        <taxon>Bacillati</taxon>
        <taxon>Actinomycetota</taxon>
        <taxon>Actinomycetes</taxon>
        <taxon>Streptosporangiales</taxon>
        <taxon>Streptosporangiaceae</taxon>
        <taxon>Nonomuraea</taxon>
    </lineage>
</organism>
<dbReference type="OrthoDB" id="3535795at2"/>
<dbReference type="GO" id="GO:0004518">
    <property type="term" value="F:nuclease activity"/>
    <property type="evidence" value="ECO:0007669"/>
    <property type="project" value="UniProtKB-KW"/>
</dbReference>
<reference evidence="7 8" key="1">
    <citation type="submission" date="2019-05" db="EMBL/GenBank/DDBJ databases">
        <title>Draft genome sequence of Nonomuraea zeae DSM 100528.</title>
        <authorList>
            <person name="Saricaoglu S."/>
            <person name="Isik K."/>
        </authorList>
    </citation>
    <scope>NUCLEOTIDE SEQUENCE [LARGE SCALE GENOMIC DNA]</scope>
    <source>
        <strain evidence="7 8">DSM 100528</strain>
    </source>
</reference>
<dbReference type="InterPro" id="IPR029060">
    <property type="entry name" value="PIN-like_dom_sf"/>
</dbReference>
<evidence type="ECO:0000256" key="1">
    <source>
        <dbReference type="ARBA" id="ARBA00022722"/>
    </source>
</evidence>
<evidence type="ECO:0000256" key="5">
    <source>
        <dbReference type="SAM" id="MobiDB-lite"/>
    </source>
</evidence>
<evidence type="ECO:0000313" key="8">
    <source>
        <dbReference type="Proteomes" id="UP000306628"/>
    </source>
</evidence>
<protein>
    <submittedName>
        <fullName evidence="7">Type II toxin-antitoxin system VapC family toxin</fullName>
    </submittedName>
</protein>
<keyword evidence="3" id="KW-0378">Hydrolase</keyword>
<evidence type="ECO:0000256" key="3">
    <source>
        <dbReference type="ARBA" id="ARBA00022801"/>
    </source>
</evidence>
<evidence type="ECO:0000313" key="7">
    <source>
        <dbReference type="EMBL" id="TMR27051.1"/>
    </source>
</evidence>
<keyword evidence="8" id="KW-1185">Reference proteome</keyword>